<feature type="domain" description="Tyrosinase copper-binding" evidence="4">
    <location>
        <begin position="166"/>
        <end position="336"/>
    </location>
</feature>
<dbReference type="EMBL" id="CP134186">
    <property type="protein sequence ID" value="WPB00924.1"/>
    <property type="molecule type" value="Genomic_DNA"/>
</dbReference>
<name>A0ABZ0NMZ8_CERBT</name>
<dbReference type="GeneID" id="90644156"/>
<accession>A0ABZ0NMZ8</accession>
<evidence type="ECO:0000313" key="6">
    <source>
        <dbReference type="Proteomes" id="UP001302367"/>
    </source>
</evidence>
<evidence type="ECO:0000256" key="2">
    <source>
        <dbReference type="ARBA" id="ARBA00023008"/>
    </source>
</evidence>
<dbReference type="Proteomes" id="UP001302367">
    <property type="component" value="Chromosome 3"/>
</dbReference>
<keyword evidence="3" id="KW-0472">Membrane</keyword>
<keyword evidence="6" id="KW-1185">Reference proteome</keyword>
<dbReference type="RefSeq" id="XP_065458737.1">
    <property type="nucleotide sequence ID" value="XM_065602665.1"/>
</dbReference>
<dbReference type="InterPro" id="IPR002227">
    <property type="entry name" value="Tyrosinase_Cu-bd"/>
</dbReference>
<dbReference type="PRINTS" id="PR00092">
    <property type="entry name" value="TYROSINASE"/>
</dbReference>
<dbReference type="InterPro" id="IPR008922">
    <property type="entry name" value="Di-copper_centre_dom_sf"/>
</dbReference>
<dbReference type="Gene3D" id="1.10.1280.10">
    <property type="entry name" value="Di-copper center containing domain from catechol oxidase"/>
    <property type="match status" value="1"/>
</dbReference>
<feature type="transmembrane region" description="Helical" evidence="3">
    <location>
        <begin position="83"/>
        <end position="104"/>
    </location>
</feature>
<keyword evidence="1" id="KW-0479">Metal-binding</keyword>
<evidence type="ECO:0000256" key="1">
    <source>
        <dbReference type="ARBA" id="ARBA00022723"/>
    </source>
</evidence>
<dbReference type="InterPro" id="IPR050316">
    <property type="entry name" value="Tyrosinase/Hemocyanin"/>
</dbReference>
<organism evidence="5 6">
    <name type="scientific">Cercospora beticola</name>
    <name type="common">Sugarbeet leaf spot fungus</name>
    <dbReference type="NCBI Taxonomy" id="122368"/>
    <lineage>
        <taxon>Eukaryota</taxon>
        <taxon>Fungi</taxon>
        <taxon>Dikarya</taxon>
        <taxon>Ascomycota</taxon>
        <taxon>Pezizomycotina</taxon>
        <taxon>Dothideomycetes</taxon>
        <taxon>Dothideomycetidae</taxon>
        <taxon>Mycosphaerellales</taxon>
        <taxon>Mycosphaerellaceae</taxon>
        <taxon>Cercospora</taxon>
    </lineage>
</organism>
<dbReference type="Pfam" id="PF00264">
    <property type="entry name" value="Tyrosinase"/>
    <property type="match status" value="1"/>
</dbReference>
<keyword evidence="3" id="KW-0812">Transmembrane</keyword>
<evidence type="ECO:0000256" key="3">
    <source>
        <dbReference type="SAM" id="Phobius"/>
    </source>
</evidence>
<dbReference type="SUPFAM" id="SSF48056">
    <property type="entry name" value="Di-copper centre-containing domain"/>
    <property type="match status" value="1"/>
</dbReference>
<dbReference type="PANTHER" id="PTHR11474:SF126">
    <property type="entry name" value="TYROSINASE-LIKE PROTEIN TYR-1-RELATED"/>
    <property type="match status" value="1"/>
</dbReference>
<dbReference type="PANTHER" id="PTHR11474">
    <property type="entry name" value="TYROSINASE FAMILY MEMBER"/>
    <property type="match status" value="1"/>
</dbReference>
<evidence type="ECO:0000259" key="4">
    <source>
        <dbReference type="Pfam" id="PF00264"/>
    </source>
</evidence>
<gene>
    <name evidence="5" type="ORF">RHO25_005544</name>
</gene>
<keyword evidence="2" id="KW-0186">Copper</keyword>
<proteinExistence type="predicted"/>
<keyword evidence="3" id="KW-1133">Transmembrane helix</keyword>
<sequence>MKGSLDYHDRIVEISLGLSAILIFRKFRDMIEETRNKFSIKRFFSITRSYEKLPSEDLSEDEVESGSSEDKNATSTDATRSQVYVPLAILTLLAVSLAAALWAWPTIKTLPSTFGVPINRCSNGNVPTIRREWRTLTEGEQINYISAIQCLRNSQSHFFPDRGDISRYMDFVYAHYENLFGMHHAAGCLPWHRWLLALFEQSLRDECEYEGSMPYWDWSLDWNDPGRSPVFDETFGFGGDGNPTRESTILNGSCVTTGPFANMMIPKFPEASPGEEHCLSREFGWKHGAHGDKLRKDFLRGVLQEATFWNFTRAFERGPHDTIHGYIGGVLPTVYSPAGESSYKFCHVQRVS</sequence>
<protein>
    <recommendedName>
        <fullName evidence="4">Tyrosinase copper-binding domain-containing protein</fullName>
    </recommendedName>
</protein>
<reference evidence="5 6" key="1">
    <citation type="submission" date="2023-09" db="EMBL/GenBank/DDBJ databases">
        <title>Complete-Gapless Cercospora beticola genome.</title>
        <authorList>
            <person name="Wyatt N.A."/>
            <person name="Spanner R.E."/>
            <person name="Bolton M.D."/>
        </authorList>
    </citation>
    <scope>NUCLEOTIDE SEQUENCE [LARGE SCALE GENOMIC DNA]</scope>
    <source>
        <strain evidence="5">Cb09-40</strain>
    </source>
</reference>
<evidence type="ECO:0000313" key="5">
    <source>
        <dbReference type="EMBL" id="WPB00924.1"/>
    </source>
</evidence>